<name>A0A4Y6PVJ8_PERCE</name>
<dbReference type="OrthoDB" id="5505241at2"/>
<evidence type="ECO:0000313" key="1">
    <source>
        <dbReference type="EMBL" id="QDG52149.1"/>
    </source>
</evidence>
<protein>
    <submittedName>
        <fullName evidence="1">Uncharacterized protein</fullName>
    </submittedName>
</protein>
<sequence length="182" mass="19980">MDHYNAVADKLTERYESVNFEKVYEKILKHFPKHHVQVLDVVRAALLVAILLGGCVSDMSSQGNGEFHEVNKRARYGFPCETDPAEPHGECNPLDQDCPEGEICYSVAEPGTGKAIYGCISASTPLACAELDKWSREGTCRQICELSTGRGCDPDGPTPYCRAVRGAKDEYGFGYCYGSCEP</sequence>
<evidence type="ECO:0000313" key="2">
    <source>
        <dbReference type="Proteomes" id="UP000315995"/>
    </source>
</evidence>
<accession>A0A5B8Y704</accession>
<dbReference type="EMBL" id="CP041186">
    <property type="protein sequence ID" value="QDG52149.1"/>
    <property type="molecule type" value="Genomic_DNA"/>
</dbReference>
<accession>A0A4Y6PVJ8</accession>
<organism evidence="1 2">
    <name type="scientific">Persicimonas caeni</name>
    <dbReference type="NCBI Taxonomy" id="2292766"/>
    <lineage>
        <taxon>Bacteria</taxon>
        <taxon>Deltaproteobacteria</taxon>
        <taxon>Bradymonadales</taxon>
        <taxon>Bradymonadaceae</taxon>
        <taxon>Persicimonas</taxon>
    </lineage>
</organism>
<dbReference type="AlphaFoldDB" id="A0A4Y6PVJ8"/>
<keyword evidence="2" id="KW-1185">Reference proteome</keyword>
<dbReference type="RefSeq" id="WP_141198624.1">
    <property type="nucleotide sequence ID" value="NZ_CP041186.1"/>
</dbReference>
<gene>
    <name evidence="1" type="ORF">FIV42_15780</name>
</gene>
<proteinExistence type="predicted"/>
<reference evidence="1 2" key="1">
    <citation type="submission" date="2019-06" db="EMBL/GenBank/DDBJ databases">
        <title>Persicimonas caeni gen. nov., sp. nov., a predatory bacterium isolated from solar saltern.</title>
        <authorList>
            <person name="Wang S."/>
        </authorList>
    </citation>
    <scope>NUCLEOTIDE SEQUENCE [LARGE SCALE GENOMIC DNA]</scope>
    <source>
        <strain evidence="1 2">YN101</strain>
    </source>
</reference>
<dbReference type="Proteomes" id="UP000315995">
    <property type="component" value="Chromosome"/>
</dbReference>